<feature type="domain" description="Bridge-like lipid transfer protein family member 1 C-terminal" evidence="2">
    <location>
        <begin position="269"/>
        <end position="304"/>
    </location>
</feature>
<feature type="domain" description="Bridge-like lipid transfer protein family member 1 C-terminal" evidence="2">
    <location>
        <begin position="403"/>
        <end position="545"/>
    </location>
</feature>
<dbReference type="PANTHER" id="PTHR31640:SF1">
    <property type="entry name" value="BRIDGE-LIKE LIPID TRANSFER PROTEIN FAMILY MEMBER 1"/>
    <property type="match status" value="1"/>
</dbReference>
<evidence type="ECO:0000256" key="1">
    <source>
        <dbReference type="SAM" id="MobiDB-lite"/>
    </source>
</evidence>
<sequence length="640" mass="71518">MTKRLINAHQTQPAGNSHTSEQNGAAKVLESATRGHVDCQHVRETLRKAWCLRLITRNQEIYEISPHHGACGSSCVSPPTWPPWPHVHYESKILHGDFNASPRVPCEPLTQGLSQAKKSSTKKASLFAWMTLQSIPEETIISPHILEFLEQTLEPIPSTLQQAKNSFPSTGPVNTMFNIDQDSSWVSAANTGNYVYASFPVDVIVYFHMQPSTFRFSCLPVSRVECMLQLPSLDLVFSSKRAEEELNSEFSEWKNTQPFRSTSQDLPASRFDMPSSAVGGLSVTGCLADFSVYIFHPYGGGKKTGKYYKLVLIWNSTAQAGVKHTSGEDKVGVDEKVFLSLIYDLPRWRKLANVLVVLSSTAEDGEIEVRISVGHRPFWGKPMRVSDRDTCLKEAQWSPLADSERKDSLSVNVEFVKFHLSRSRKLNFHSDQQTGIKVVKSPDHGQAVIRFSTIIDIGSASFKYDMRRLTEILAFPKAWYRRSIVRRLFLGDLTTTATYSEEEESSPSSIEGDILSTHLSLGRNIDNNMRHVDSQGLSRSAPTAERSPILSTRERLRLSLENDISRHSRIRAVELNATSVLANYATEAGQITVIHQLRKLTCEGPKTEPQPTDAPVITGRLSVLPSEPQKIQRSPSPQMG</sequence>
<dbReference type="GO" id="GO:0048488">
    <property type="term" value="P:synaptic vesicle endocytosis"/>
    <property type="evidence" value="ECO:0007669"/>
    <property type="project" value="TreeGrafter"/>
</dbReference>
<feature type="domain" description="Bridge-like lipid transfer protein family member 1 C-terminal" evidence="2">
    <location>
        <begin position="78"/>
        <end position="248"/>
    </location>
</feature>
<reference evidence="3" key="1">
    <citation type="submission" date="2020-11" db="EMBL/GenBank/DDBJ databases">
        <authorList>
            <person name="Tran Van P."/>
        </authorList>
    </citation>
    <scope>NUCLEOTIDE SEQUENCE</scope>
</reference>
<gene>
    <name evidence="3" type="ORF">TSIB3V08_LOCUS1821</name>
</gene>
<protein>
    <recommendedName>
        <fullName evidence="2">Bridge-like lipid transfer protein family member 1 C-terminal domain-containing protein</fullName>
    </recommendedName>
</protein>
<dbReference type="Pfam" id="PF25040">
    <property type="entry name" value="BLTP1_C"/>
    <property type="match status" value="3"/>
</dbReference>
<dbReference type="EMBL" id="OC000522">
    <property type="protein sequence ID" value="CAD7257563.1"/>
    <property type="molecule type" value="Genomic_DNA"/>
</dbReference>
<evidence type="ECO:0000259" key="2">
    <source>
        <dbReference type="Pfam" id="PF25040"/>
    </source>
</evidence>
<organism evidence="3">
    <name type="scientific">Timema shepardi</name>
    <name type="common">Walking stick</name>
    <dbReference type="NCBI Taxonomy" id="629360"/>
    <lineage>
        <taxon>Eukaryota</taxon>
        <taxon>Metazoa</taxon>
        <taxon>Ecdysozoa</taxon>
        <taxon>Arthropoda</taxon>
        <taxon>Hexapoda</taxon>
        <taxon>Insecta</taxon>
        <taxon>Pterygota</taxon>
        <taxon>Neoptera</taxon>
        <taxon>Polyneoptera</taxon>
        <taxon>Phasmatodea</taxon>
        <taxon>Timematodea</taxon>
        <taxon>Timematoidea</taxon>
        <taxon>Timematidae</taxon>
        <taxon>Timema</taxon>
    </lineage>
</organism>
<dbReference type="AlphaFoldDB" id="A0A7R9ANI2"/>
<proteinExistence type="predicted"/>
<accession>A0A7R9ANI2</accession>
<dbReference type="InterPro" id="IPR033616">
    <property type="entry name" value="BLTP1"/>
</dbReference>
<name>A0A7R9ANI2_TIMSH</name>
<dbReference type="InterPro" id="IPR056742">
    <property type="entry name" value="BLTP1_C"/>
</dbReference>
<feature type="region of interest" description="Disordered" evidence="1">
    <location>
        <begin position="604"/>
        <end position="640"/>
    </location>
</feature>
<feature type="region of interest" description="Disordered" evidence="1">
    <location>
        <begin position="1"/>
        <end position="26"/>
    </location>
</feature>
<dbReference type="PANTHER" id="PTHR31640">
    <property type="entry name" value="TRANSMEMBRANE PROTEIN KIAA1109"/>
    <property type="match status" value="1"/>
</dbReference>
<feature type="compositionally biased region" description="Polar residues" evidence="1">
    <location>
        <begin position="8"/>
        <end position="23"/>
    </location>
</feature>
<dbReference type="GO" id="GO:0098793">
    <property type="term" value="C:presynapse"/>
    <property type="evidence" value="ECO:0007669"/>
    <property type="project" value="GOC"/>
</dbReference>
<feature type="compositionally biased region" description="Polar residues" evidence="1">
    <location>
        <begin position="629"/>
        <end position="640"/>
    </location>
</feature>
<evidence type="ECO:0000313" key="3">
    <source>
        <dbReference type="EMBL" id="CAD7257563.1"/>
    </source>
</evidence>